<comment type="caution">
    <text evidence="1">The sequence shown here is derived from an EMBL/GenBank/DDBJ whole genome shotgun (WGS) entry which is preliminary data.</text>
</comment>
<name>A0A369JYI6_HYPMA</name>
<proteinExistence type="predicted"/>
<dbReference type="InParanoid" id="A0A369JYI6"/>
<sequence>MPCNISDITPLRFPGDPAGAPQLYIMTDHPLLPLSNTAYIVLRDLSETRAAADTVAEKQGILGLALTSYVCLKPGNCLFSRDINGLRIAEDDILEIMVLGGRRA</sequence>
<evidence type="ECO:0000313" key="1">
    <source>
        <dbReference type="EMBL" id="RDB23786.1"/>
    </source>
</evidence>
<dbReference type="Proteomes" id="UP000076154">
    <property type="component" value="Unassembled WGS sequence"/>
</dbReference>
<keyword evidence="2" id="KW-1185">Reference proteome</keyword>
<evidence type="ECO:0000313" key="2">
    <source>
        <dbReference type="Proteomes" id="UP000076154"/>
    </source>
</evidence>
<reference evidence="1" key="1">
    <citation type="submission" date="2018-04" db="EMBL/GenBank/DDBJ databases">
        <title>Whole genome sequencing of Hypsizygus marmoreus.</title>
        <authorList>
            <person name="Choi I.-G."/>
            <person name="Min B."/>
            <person name="Kim J.-G."/>
            <person name="Kim S."/>
            <person name="Oh Y.-L."/>
            <person name="Kong W.-S."/>
            <person name="Park H."/>
            <person name="Jeong J."/>
            <person name="Song E.-S."/>
        </authorList>
    </citation>
    <scope>NUCLEOTIDE SEQUENCE [LARGE SCALE GENOMIC DNA]</scope>
    <source>
        <strain evidence="1">51987-8</strain>
    </source>
</reference>
<dbReference type="AlphaFoldDB" id="A0A369JYI6"/>
<accession>A0A369JYI6</accession>
<dbReference type="EMBL" id="LUEZ02000046">
    <property type="protein sequence ID" value="RDB23786.1"/>
    <property type="molecule type" value="Genomic_DNA"/>
</dbReference>
<organism evidence="1 2">
    <name type="scientific">Hypsizygus marmoreus</name>
    <name type="common">White beech mushroom</name>
    <name type="synonym">Agaricus marmoreus</name>
    <dbReference type="NCBI Taxonomy" id="39966"/>
    <lineage>
        <taxon>Eukaryota</taxon>
        <taxon>Fungi</taxon>
        <taxon>Dikarya</taxon>
        <taxon>Basidiomycota</taxon>
        <taxon>Agaricomycotina</taxon>
        <taxon>Agaricomycetes</taxon>
        <taxon>Agaricomycetidae</taxon>
        <taxon>Agaricales</taxon>
        <taxon>Tricholomatineae</taxon>
        <taxon>Lyophyllaceae</taxon>
        <taxon>Hypsizygus</taxon>
    </lineage>
</organism>
<gene>
    <name evidence="1" type="ORF">Hypma_009369</name>
</gene>
<protein>
    <submittedName>
        <fullName evidence="1">Uncharacterized protein</fullName>
    </submittedName>
</protein>